<evidence type="ECO:0008006" key="4">
    <source>
        <dbReference type="Google" id="ProtNLM"/>
    </source>
</evidence>
<protein>
    <recommendedName>
        <fullName evidence="4">Lipoprotein</fullName>
    </recommendedName>
</protein>
<organism evidence="2 3">
    <name type="scientific">Candidatus Faecousia excrementigallinarum</name>
    <dbReference type="NCBI Taxonomy" id="2840806"/>
    <lineage>
        <taxon>Bacteria</taxon>
        <taxon>Bacillati</taxon>
        <taxon>Bacillota</taxon>
        <taxon>Clostridia</taxon>
        <taxon>Eubacteriales</taxon>
        <taxon>Oscillospiraceae</taxon>
        <taxon>Faecousia</taxon>
    </lineage>
</organism>
<comment type="caution">
    <text evidence="2">The sequence shown here is derived from an EMBL/GenBank/DDBJ whole genome shotgun (WGS) entry which is preliminary data.</text>
</comment>
<dbReference type="PROSITE" id="PS51257">
    <property type="entry name" value="PROKAR_LIPOPROTEIN"/>
    <property type="match status" value="1"/>
</dbReference>
<name>A0A9D1CMK0_9FIRM</name>
<dbReference type="Proteomes" id="UP000886796">
    <property type="component" value="Unassembled WGS sequence"/>
</dbReference>
<keyword evidence="1" id="KW-0732">Signal</keyword>
<dbReference type="AlphaFoldDB" id="A0A9D1CMK0"/>
<reference evidence="2" key="2">
    <citation type="journal article" date="2021" name="PeerJ">
        <title>Extensive microbial diversity within the chicken gut microbiome revealed by metagenomics and culture.</title>
        <authorList>
            <person name="Gilroy R."/>
            <person name="Ravi A."/>
            <person name="Getino M."/>
            <person name="Pursley I."/>
            <person name="Horton D.L."/>
            <person name="Alikhan N.F."/>
            <person name="Baker D."/>
            <person name="Gharbi K."/>
            <person name="Hall N."/>
            <person name="Watson M."/>
            <person name="Adriaenssens E.M."/>
            <person name="Foster-Nyarko E."/>
            <person name="Jarju S."/>
            <person name="Secka A."/>
            <person name="Antonio M."/>
            <person name="Oren A."/>
            <person name="Chaudhuri R.R."/>
            <person name="La Ragione R."/>
            <person name="Hildebrand F."/>
            <person name="Pallen M.J."/>
        </authorList>
    </citation>
    <scope>NUCLEOTIDE SEQUENCE</scope>
    <source>
        <strain evidence="2">13361</strain>
    </source>
</reference>
<feature type="signal peptide" evidence="1">
    <location>
        <begin position="1"/>
        <end position="22"/>
    </location>
</feature>
<accession>A0A9D1CMK0</accession>
<sequence>MKKLFVCAALGLLLCGCASQEASETVEDVYQPVLEKQAQQVLLQVPDQAGTPVLTNEQGDTLYMWEDYTLTVATRKSGDVTGVIQETTGFTPDQLQVVETARMEGTQYDCIWTAAGEGGSQVGRLRMIDDGHHLYVMTIMAPEAEAAALQSDTWVEVFNSFRVIEPGSLVSSGS</sequence>
<dbReference type="EMBL" id="DVFK01000107">
    <property type="protein sequence ID" value="HIQ68377.1"/>
    <property type="molecule type" value="Genomic_DNA"/>
</dbReference>
<evidence type="ECO:0000313" key="3">
    <source>
        <dbReference type="Proteomes" id="UP000886796"/>
    </source>
</evidence>
<evidence type="ECO:0000256" key="1">
    <source>
        <dbReference type="SAM" id="SignalP"/>
    </source>
</evidence>
<reference evidence="2" key="1">
    <citation type="submission" date="2020-10" db="EMBL/GenBank/DDBJ databases">
        <authorList>
            <person name="Gilroy R."/>
        </authorList>
    </citation>
    <scope>NUCLEOTIDE SEQUENCE</scope>
    <source>
        <strain evidence="2">13361</strain>
    </source>
</reference>
<gene>
    <name evidence="2" type="ORF">IAB74_07725</name>
</gene>
<proteinExistence type="predicted"/>
<feature type="chain" id="PRO_5038822765" description="Lipoprotein" evidence="1">
    <location>
        <begin position="23"/>
        <end position="174"/>
    </location>
</feature>
<evidence type="ECO:0000313" key="2">
    <source>
        <dbReference type="EMBL" id="HIQ68377.1"/>
    </source>
</evidence>